<evidence type="ECO:0000256" key="8">
    <source>
        <dbReference type="ARBA" id="ARBA00023317"/>
    </source>
</evidence>
<sequence length="131" mass="14694">MQYRMLAAKIHRARVTEANLNYIGSITIDQALLEATGLLPYEMVQITNLSNGAMWQTYIIAGAANQGDICLNGPPARLFQPDDLVVILGYRVIDQRELESYRPVVVFVDDDNHITKIVREETPFTVVGTSR</sequence>
<name>A0A2T2XAW8_9FIRM</name>
<protein>
    <recommendedName>
        <fullName evidence="9">Aspartate 1-decarboxylase</fullName>
        <ecNumber evidence="9">4.1.1.11</ecNumber>
    </recommendedName>
    <alternativeName>
        <fullName evidence="9">Aspartate alpha-decarboxylase</fullName>
    </alternativeName>
    <component>
        <recommendedName>
            <fullName evidence="9">Aspartate 1-decarboxylase beta chain</fullName>
        </recommendedName>
    </component>
    <component>
        <recommendedName>
            <fullName evidence="9">Aspartate 1-decarboxylase alpha chain</fullName>
        </recommendedName>
    </component>
</protein>
<dbReference type="GO" id="GO:0005829">
    <property type="term" value="C:cytosol"/>
    <property type="evidence" value="ECO:0007669"/>
    <property type="project" value="TreeGrafter"/>
</dbReference>
<organism evidence="13 14">
    <name type="scientific">Sulfobacillus benefaciens</name>
    <dbReference type="NCBI Taxonomy" id="453960"/>
    <lineage>
        <taxon>Bacteria</taxon>
        <taxon>Bacillati</taxon>
        <taxon>Bacillota</taxon>
        <taxon>Clostridia</taxon>
        <taxon>Eubacteriales</taxon>
        <taxon>Clostridiales Family XVII. Incertae Sedis</taxon>
        <taxon>Sulfobacillus</taxon>
    </lineage>
</organism>
<comment type="caution">
    <text evidence="9">Lacks conserved residue(s) required for the propagation of feature annotation.</text>
</comment>
<keyword evidence="1 9" id="KW-0963">Cytoplasm</keyword>
<dbReference type="AlphaFoldDB" id="A0A2T2XAW8"/>
<comment type="PTM">
    <text evidence="9 11">Is synthesized initially as an inactive proenzyme, which is activated by self-cleavage at a specific serine bond to produce a beta-subunit with a hydroxyl group at its C-terminus and an alpha-subunit with a pyruvoyl group at its N-terminus.</text>
</comment>
<dbReference type="GO" id="GO:0015940">
    <property type="term" value="P:pantothenate biosynthetic process"/>
    <property type="evidence" value="ECO:0007669"/>
    <property type="project" value="UniProtKB-UniRule"/>
</dbReference>
<dbReference type="SUPFAM" id="SSF50692">
    <property type="entry name" value="ADC-like"/>
    <property type="match status" value="1"/>
</dbReference>
<evidence type="ECO:0000256" key="6">
    <source>
        <dbReference type="ARBA" id="ARBA00023239"/>
    </source>
</evidence>
<dbReference type="PANTHER" id="PTHR21012">
    <property type="entry name" value="ASPARTATE 1-DECARBOXYLASE"/>
    <property type="match status" value="1"/>
</dbReference>
<comment type="subunit">
    <text evidence="9">Heterooctamer of four alpha and four beta subunits.</text>
</comment>
<dbReference type="InterPro" id="IPR009010">
    <property type="entry name" value="Asp_de-COase-like_dom_sf"/>
</dbReference>
<dbReference type="InterPro" id="IPR003190">
    <property type="entry name" value="Asp_decarbox"/>
</dbReference>
<evidence type="ECO:0000256" key="10">
    <source>
        <dbReference type="PIRSR" id="PIRSR006246-1"/>
    </source>
</evidence>
<comment type="caution">
    <text evidence="13">The sequence shown here is derived from an EMBL/GenBank/DDBJ whole genome shotgun (WGS) entry which is preliminary data.</text>
</comment>
<comment type="catalytic activity">
    <reaction evidence="9">
        <text>L-aspartate + H(+) = beta-alanine + CO2</text>
        <dbReference type="Rhea" id="RHEA:19497"/>
        <dbReference type="ChEBI" id="CHEBI:15378"/>
        <dbReference type="ChEBI" id="CHEBI:16526"/>
        <dbReference type="ChEBI" id="CHEBI:29991"/>
        <dbReference type="ChEBI" id="CHEBI:57966"/>
        <dbReference type="EC" id="4.1.1.11"/>
    </reaction>
</comment>
<evidence type="ECO:0000256" key="4">
    <source>
        <dbReference type="ARBA" id="ARBA00022813"/>
    </source>
</evidence>
<dbReference type="PANTHER" id="PTHR21012:SF0">
    <property type="entry name" value="ASPARTATE 1-DECARBOXYLASE"/>
    <property type="match status" value="1"/>
</dbReference>
<dbReference type="UniPathway" id="UPA00028">
    <property type="reaction ID" value="UER00002"/>
</dbReference>
<evidence type="ECO:0000313" key="13">
    <source>
        <dbReference type="EMBL" id="PSR31597.1"/>
    </source>
</evidence>
<keyword evidence="7 9" id="KW-0704">Schiff base</keyword>
<dbReference type="Proteomes" id="UP000242972">
    <property type="component" value="Unassembled WGS sequence"/>
</dbReference>
<evidence type="ECO:0000313" key="14">
    <source>
        <dbReference type="Proteomes" id="UP000242972"/>
    </source>
</evidence>
<feature type="active site" description="Proton donor" evidence="9 10">
    <location>
        <position position="58"/>
    </location>
</feature>
<keyword evidence="4 9" id="KW-0068">Autocatalytic cleavage</keyword>
<dbReference type="Pfam" id="PF02261">
    <property type="entry name" value="Asp_decarbox"/>
    <property type="match status" value="1"/>
</dbReference>
<accession>A0A2T2XAW8</accession>
<dbReference type="Gene3D" id="2.40.40.20">
    <property type="match status" value="1"/>
</dbReference>
<dbReference type="PIRSF" id="PIRSF006246">
    <property type="entry name" value="Asp_decarbox"/>
    <property type="match status" value="1"/>
</dbReference>
<proteinExistence type="inferred from homology"/>
<evidence type="ECO:0000256" key="7">
    <source>
        <dbReference type="ARBA" id="ARBA00023270"/>
    </source>
</evidence>
<evidence type="ECO:0000256" key="12">
    <source>
        <dbReference type="PIRSR" id="PIRSR006246-5"/>
    </source>
</evidence>
<keyword evidence="5 9" id="KW-0865">Zymogen</keyword>
<comment type="cofactor">
    <cofactor evidence="9 10">
        <name>pyruvate</name>
        <dbReference type="ChEBI" id="CHEBI:15361"/>
    </cofactor>
    <text evidence="9 10">Binds 1 pyruvoyl group covalently per subunit.</text>
</comment>
<evidence type="ECO:0000256" key="5">
    <source>
        <dbReference type="ARBA" id="ARBA00023145"/>
    </source>
</evidence>
<dbReference type="EC" id="4.1.1.11" evidence="9"/>
<dbReference type="EMBL" id="PXYW01000061">
    <property type="protein sequence ID" value="PSR31597.1"/>
    <property type="molecule type" value="Genomic_DNA"/>
</dbReference>
<reference evidence="13 14" key="1">
    <citation type="journal article" date="2014" name="BMC Genomics">
        <title>Comparison of environmental and isolate Sulfobacillus genomes reveals diverse carbon, sulfur, nitrogen, and hydrogen metabolisms.</title>
        <authorList>
            <person name="Justice N.B."/>
            <person name="Norman A."/>
            <person name="Brown C.T."/>
            <person name="Singh A."/>
            <person name="Thomas B.C."/>
            <person name="Banfield J.F."/>
        </authorList>
    </citation>
    <scope>NUCLEOTIDE SEQUENCE [LARGE SCALE GENOMIC DNA]</scope>
    <source>
        <strain evidence="13">AMDSBA4</strain>
    </source>
</reference>
<evidence type="ECO:0000256" key="1">
    <source>
        <dbReference type="ARBA" id="ARBA00022490"/>
    </source>
</evidence>
<feature type="active site" description="Schiff-base intermediate with substrate; via pyruvic acid" evidence="9 10">
    <location>
        <position position="25"/>
    </location>
</feature>
<keyword evidence="8 9" id="KW-0670">Pyruvate</keyword>
<comment type="similarity">
    <text evidence="9">Belongs to the PanD family.</text>
</comment>
<feature type="chain" id="PRO_5015803123" description="Aspartate 1-decarboxylase alpha chain" evidence="9 12">
    <location>
        <begin position="25"/>
        <end position="131"/>
    </location>
</feature>
<gene>
    <name evidence="9" type="primary">panD</name>
    <name evidence="13" type="ORF">C7B46_16645</name>
</gene>
<keyword evidence="2 9" id="KW-0566">Pantothenate biosynthesis</keyword>
<evidence type="ECO:0000256" key="2">
    <source>
        <dbReference type="ARBA" id="ARBA00022655"/>
    </source>
</evidence>
<evidence type="ECO:0000256" key="3">
    <source>
        <dbReference type="ARBA" id="ARBA00022793"/>
    </source>
</evidence>
<feature type="chain" id="PRO_5015803122" description="Aspartate 1-decarboxylase beta chain" evidence="9 12">
    <location>
        <begin position="1"/>
        <end position="24"/>
    </location>
</feature>
<dbReference type="NCBIfam" id="TIGR00223">
    <property type="entry name" value="panD"/>
    <property type="match status" value="1"/>
</dbReference>
<comment type="function">
    <text evidence="9">Catalyzes the pyruvoyl-dependent decarboxylation of aspartate to produce beta-alanine.</text>
</comment>
<dbReference type="HAMAP" id="MF_00446">
    <property type="entry name" value="PanD"/>
    <property type="match status" value="1"/>
</dbReference>
<comment type="pathway">
    <text evidence="9">Cofactor biosynthesis; (R)-pantothenate biosynthesis; beta-alanine from L-aspartate: step 1/1.</text>
</comment>
<evidence type="ECO:0000256" key="9">
    <source>
        <dbReference type="HAMAP-Rule" id="MF_00446"/>
    </source>
</evidence>
<evidence type="ECO:0000256" key="11">
    <source>
        <dbReference type="PIRSR" id="PIRSR006246-3"/>
    </source>
</evidence>
<keyword evidence="6 9" id="KW-0456">Lyase</keyword>
<dbReference type="GO" id="GO:0004068">
    <property type="term" value="F:aspartate 1-decarboxylase activity"/>
    <property type="evidence" value="ECO:0007669"/>
    <property type="project" value="UniProtKB-UniRule"/>
</dbReference>
<feature type="binding site" evidence="9">
    <location>
        <position position="57"/>
    </location>
    <ligand>
        <name>substrate</name>
    </ligand>
</feature>
<feature type="modified residue" description="Pyruvic acid (Ser)" evidence="9 11">
    <location>
        <position position="25"/>
    </location>
</feature>
<dbReference type="CDD" id="cd06919">
    <property type="entry name" value="Asp_decarbox"/>
    <property type="match status" value="1"/>
</dbReference>
<comment type="subcellular location">
    <subcellularLocation>
        <location evidence="9">Cytoplasm</location>
    </subcellularLocation>
</comment>
<keyword evidence="3 9" id="KW-0210">Decarboxylase</keyword>
<dbReference type="GO" id="GO:0006523">
    <property type="term" value="P:alanine biosynthetic process"/>
    <property type="evidence" value="ECO:0007669"/>
    <property type="project" value="InterPro"/>
</dbReference>